<sequence>MTQFECEFITKCLATLSHILADERELTEAINAFTQNDDKNPRYELRTKIPNALYWSHHELRQFSAAYSEMIFRIISFYKQNSTISNEQINAAKILFEQMYIPGITKETQAGQRISSIIERIAAGFDFDHENEKLVNSNAVEKTNPHSFFFAASLLATASVAAAIYLSSSK</sequence>
<dbReference type="EMBL" id="JH413817">
    <property type="protein sequence ID" value="EHL31166.1"/>
    <property type="molecule type" value="Genomic_DNA"/>
</dbReference>
<evidence type="ECO:0000256" key="1">
    <source>
        <dbReference type="SAM" id="Phobius"/>
    </source>
</evidence>
<keyword evidence="1" id="KW-1133">Transmembrane helix</keyword>
<dbReference type="STRING" id="658187.LDG_6625"/>
<proteinExistence type="predicted"/>
<dbReference type="RefSeq" id="WP_006870556.1">
    <property type="nucleotide sequence ID" value="NZ_JH413817.1"/>
</dbReference>
<keyword evidence="3" id="KW-1185">Reference proteome</keyword>
<accession>G9EN05</accession>
<dbReference type="AlphaFoldDB" id="G9EN05"/>
<dbReference type="OrthoDB" id="5653982at2"/>
<name>G9EN05_9GAMM</name>
<evidence type="ECO:0000313" key="3">
    <source>
        <dbReference type="Proteomes" id="UP000002770"/>
    </source>
</evidence>
<dbReference type="CDD" id="cd21821">
    <property type="entry name" value="MavE"/>
    <property type="match status" value="1"/>
</dbReference>
<feature type="transmembrane region" description="Helical" evidence="1">
    <location>
        <begin position="148"/>
        <end position="166"/>
    </location>
</feature>
<dbReference type="eggNOG" id="ENOG5030QDH">
    <property type="taxonomic scope" value="Bacteria"/>
</dbReference>
<evidence type="ECO:0000313" key="2">
    <source>
        <dbReference type="EMBL" id="EHL31166.1"/>
    </source>
</evidence>
<dbReference type="InParanoid" id="G9EN05"/>
<dbReference type="HOGENOM" id="CLU_1568788_0_0_6"/>
<keyword evidence="1" id="KW-0812">Transmembrane</keyword>
<keyword evidence="1" id="KW-0472">Membrane</keyword>
<protein>
    <submittedName>
        <fullName evidence="2">Uncharacterized protein</fullName>
    </submittedName>
</protein>
<organism evidence="2 3">
    <name type="scientific">Legionella drancourtii LLAP12</name>
    <dbReference type="NCBI Taxonomy" id="658187"/>
    <lineage>
        <taxon>Bacteria</taxon>
        <taxon>Pseudomonadati</taxon>
        <taxon>Pseudomonadota</taxon>
        <taxon>Gammaproteobacteria</taxon>
        <taxon>Legionellales</taxon>
        <taxon>Legionellaceae</taxon>
        <taxon>Legionella</taxon>
    </lineage>
</organism>
<dbReference type="Proteomes" id="UP000002770">
    <property type="component" value="Unassembled WGS sequence"/>
</dbReference>
<reference evidence="2 3" key="1">
    <citation type="journal article" date="2011" name="BMC Genomics">
        <title>Insight into cross-talk between intra-amoebal pathogens.</title>
        <authorList>
            <person name="Gimenez G."/>
            <person name="Bertelli C."/>
            <person name="Moliner C."/>
            <person name="Robert C."/>
            <person name="Raoult D."/>
            <person name="Fournier P.E."/>
            <person name="Greub G."/>
        </authorList>
    </citation>
    <scope>NUCLEOTIDE SEQUENCE [LARGE SCALE GENOMIC DNA]</scope>
    <source>
        <strain evidence="2 3">LLAP12</strain>
    </source>
</reference>
<gene>
    <name evidence="2" type="ORF">LDG_6625</name>
</gene>